<feature type="transmembrane region" description="Helical" evidence="1">
    <location>
        <begin position="811"/>
        <end position="829"/>
    </location>
</feature>
<feature type="transmembrane region" description="Helical" evidence="1">
    <location>
        <begin position="765"/>
        <end position="791"/>
    </location>
</feature>
<feature type="transmembrane region" description="Helical" evidence="1">
    <location>
        <begin position="360"/>
        <end position="383"/>
    </location>
</feature>
<dbReference type="RefSeq" id="WP_210896992.1">
    <property type="nucleotide sequence ID" value="NZ_CP071696.1"/>
</dbReference>
<feature type="transmembrane region" description="Helical" evidence="1">
    <location>
        <begin position="494"/>
        <end position="519"/>
    </location>
</feature>
<protein>
    <recommendedName>
        <fullName evidence="4">FtsX-like permease family protein</fullName>
    </recommendedName>
</protein>
<keyword evidence="1" id="KW-1133">Transmembrane helix</keyword>
<feature type="transmembrane region" description="Helical" evidence="1">
    <location>
        <begin position="404"/>
        <end position="424"/>
    </location>
</feature>
<feature type="transmembrane region" description="Helical" evidence="1">
    <location>
        <begin position="286"/>
        <end position="305"/>
    </location>
</feature>
<feature type="transmembrane region" description="Helical" evidence="1">
    <location>
        <begin position="444"/>
        <end position="467"/>
    </location>
</feature>
<organism evidence="2 3">
    <name type="scientific">Agromyces archimandritae</name>
    <dbReference type="NCBI Taxonomy" id="2781962"/>
    <lineage>
        <taxon>Bacteria</taxon>
        <taxon>Bacillati</taxon>
        <taxon>Actinomycetota</taxon>
        <taxon>Actinomycetes</taxon>
        <taxon>Micrococcales</taxon>
        <taxon>Microbacteriaceae</taxon>
        <taxon>Agromyces</taxon>
    </lineage>
</organism>
<feature type="transmembrane region" description="Helical" evidence="1">
    <location>
        <begin position="325"/>
        <end position="354"/>
    </location>
</feature>
<proteinExistence type="predicted"/>
<keyword evidence="1" id="KW-0472">Membrane</keyword>
<evidence type="ECO:0008006" key="4">
    <source>
        <dbReference type="Google" id="ProtNLM"/>
    </source>
</evidence>
<evidence type="ECO:0000256" key="1">
    <source>
        <dbReference type="SAM" id="Phobius"/>
    </source>
</evidence>
<dbReference type="AlphaFoldDB" id="A0A975FJY6"/>
<dbReference type="Proteomes" id="UP000671914">
    <property type="component" value="Chromosome"/>
</dbReference>
<evidence type="ECO:0000313" key="3">
    <source>
        <dbReference type="Proteomes" id="UP000671914"/>
    </source>
</evidence>
<dbReference type="EMBL" id="CP071696">
    <property type="protein sequence ID" value="QTX03918.1"/>
    <property type="molecule type" value="Genomic_DNA"/>
</dbReference>
<reference evidence="2" key="1">
    <citation type="submission" date="2021-03" db="EMBL/GenBank/DDBJ databases">
        <title>Agromyces archimandritus sp. nov., isolated from the cockroach Archimandrita tessellata.</title>
        <authorList>
            <person name="Guzman J."/>
            <person name="Ortuzar M."/>
            <person name="Poehlein A."/>
            <person name="Daniel R."/>
            <person name="Trujillo M."/>
            <person name="Vilcinskas A."/>
        </authorList>
    </citation>
    <scope>NUCLEOTIDE SEQUENCE</scope>
    <source>
        <strain evidence="2">G127AT</strain>
    </source>
</reference>
<feature type="transmembrane region" description="Helical" evidence="1">
    <location>
        <begin position="710"/>
        <end position="737"/>
    </location>
</feature>
<keyword evidence="3" id="KW-1185">Reference proteome</keyword>
<keyword evidence="1" id="KW-0812">Transmembrane</keyword>
<gene>
    <name evidence="2" type="ORF">G127AT_11455</name>
</gene>
<name>A0A975FJY6_9MICO</name>
<evidence type="ECO:0000313" key="2">
    <source>
        <dbReference type="EMBL" id="QTX03918.1"/>
    </source>
</evidence>
<dbReference type="KEGG" id="aarc:G127AT_11455"/>
<sequence length="850" mass="84086">MSEPRPGLARAQAHAGVFAAFAVVALVVTALSGAVLGALGPSGAAAVRESFANAAPADRAARWQIRAAEDAAGQAEAAAAILDERLGAVGVPWRREVTTSAVRVDDANEAVFLADAAFADRARLESGSWPAPGGGSGEIEAAVHAGALEALGVTVGEVLHPAEGPAIRIVGAWMPLDAADPVWFGDPLAATGASGTLAGPFLVAEDALAAVPAGAYARWTALPETERLAPADLAGIREAVDSVEALFRADPAVGTDGVTATGGLSAELAALGRATAAVGALAPVPVLLLAVAGALAVQRLTALLLESRERETLLLRARGASAGWFTAHALAEALLVAVPAAAAGGGLAAAFLALAGGDAAVLPSVAAATVAGCAAIVAAATWIDARRPAVRDGGAASGRVRRGLAAGIAVVLAVLTGLAFLRFARTGSPVGPGGTIDPLAVAAPVLGLLTASVAAVLLLPPAAAALAGRASRRDGLLPVLPLRQLSRRASLHRAAVLLTVLATGGTVLAASVAGTWAGLDRADTLLQTGGEVRVDLLGDPGYAGEDEPADPLAGREDADRVARALVAPARAGSLPLVFVAADGIDVAGSGGETGGRLPVIVTDALAEAVDAEPGDPVDIRLAAGGGVVAAVVAERRATLPRVDGAGAAVAYDDFATHQTAAGERVPLPGERWVDAEDPAALAAELNREQPVPLVARDRQEASSAPFTGPVLAALFAGAAGTAALALLGLIALGAALARERHAETLVLRAVGLPARAQGRSRAIELGVAFAGAAILGVVAGLVVSAATAGGLARAAVATAPADLAAAPGFAWWPWLAITVVFAAAAILVIRTASARLSREAARPGIRPEEP</sequence>
<accession>A0A975FJY6</accession>